<dbReference type="Proteomes" id="UP000035159">
    <property type="component" value="Chromosome"/>
</dbReference>
<protein>
    <recommendedName>
        <fullName evidence="5">DUF5667 domain-containing protein</fullName>
    </recommendedName>
</protein>
<keyword evidence="2" id="KW-0732">Signal</keyword>
<dbReference type="AlphaFoldDB" id="A0A0G2Z7D8"/>
<proteinExistence type="predicted"/>
<reference evidence="3 4" key="1">
    <citation type="submission" date="2015-04" db="EMBL/GenBank/DDBJ databases">
        <title>Complete Genome Sequence of Kosmotoga pacifica SLHLJ1.</title>
        <authorList>
            <person name="Jiang L.J."/>
            <person name="Shao Z.Z."/>
            <person name="Jebbar M."/>
        </authorList>
    </citation>
    <scope>NUCLEOTIDE SEQUENCE [LARGE SCALE GENOMIC DNA]</scope>
    <source>
        <strain evidence="3 4">SLHLJ1</strain>
    </source>
</reference>
<name>A0A0G2Z7D8_9BACT</name>
<organism evidence="3 4">
    <name type="scientific">Kosmotoga pacifica</name>
    <dbReference type="NCBI Taxonomy" id="1330330"/>
    <lineage>
        <taxon>Bacteria</taxon>
        <taxon>Thermotogati</taxon>
        <taxon>Thermotogota</taxon>
        <taxon>Thermotogae</taxon>
        <taxon>Kosmotogales</taxon>
        <taxon>Kosmotogaceae</taxon>
        <taxon>Kosmotoga</taxon>
    </lineage>
</organism>
<evidence type="ECO:0000256" key="2">
    <source>
        <dbReference type="SAM" id="SignalP"/>
    </source>
</evidence>
<dbReference type="OrthoDB" id="46428at2"/>
<evidence type="ECO:0000256" key="1">
    <source>
        <dbReference type="SAM" id="Coils"/>
    </source>
</evidence>
<dbReference type="RefSeq" id="WP_047754591.1">
    <property type="nucleotide sequence ID" value="NZ_CAJUHA010000011.1"/>
</dbReference>
<feature type="chain" id="PRO_5002550694" description="DUF5667 domain-containing protein" evidence="2">
    <location>
        <begin position="21"/>
        <end position="242"/>
    </location>
</feature>
<sequence length="242" mass="28637">MRKAFAFFMIILLSVTAVLAASPFVERAPNPDVVKLEMSIKILRVFREIGLTKEQAAKLYEGLEDIRGTIEELMEKRVNFLEEFKRALIDGDREQIERINARLKELEKNFVKIRESVELLFKENITVAQAEKLEKILQREFNERLQRMGVRPEVLKEKIEHFRKTPEELMDRIPEAMKQRLRNMSPEERAEAIKNMEARFKEAKANLKQQLPEIRKRAFERIGRFIFSPIFLDTLREYAGIE</sequence>
<keyword evidence="1" id="KW-0175">Coiled coil</keyword>
<evidence type="ECO:0008006" key="5">
    <source>
        <dbReference type="Google" id="ProtNLM"/>
    </source>
</evidence>
<gene>
    <name evidence="3" type="ORF">IX53_06080</name>
</gene>
<evidence type="ECO:0000313" key="4">
    <source>
        <dbReference type="Proteomes" id="UP000035159"/>
    </source>
</evidence>
<accession>A0A0G2Z7D8</accession>
<dbReference type="STRING" id="1330330.IX53_06080"/>
<keyword evidence="4" id="KW-1185">Reference proteome</keyword>
<evidence type="ECO:0000313" key="3">
    <source>
        <dbReference type="EMBL" id="AKI97457.1"/>
    </source>
</evidence>
<feature type="signal peptide" evidence="2">
    <location>
        <begin position="1"/>
        <end position="20"/>
    </location>
</feature>
<dbReference type="EMBL" id="CP011232">
    <property type="protein sequence ID" value="AKI97457.1"/>
    <property type="molecule type" value="Genomic_DNA"/>
</dbReference>
<dbReference type="PATRIC" id="fig|1330330.3.peg.1231"/>
<dbReference type="KEGG" id="kpf:IX53_06080"/>
<feature type="coiled-coil region" evidence="1">
    <location>
        <begin position="63"/>
        <end position="123"/>
    </location>
</feature>